<dbReference type="SUPFAM" id="SSF48452">
    <property type="entry name" value="TPR-like"/>
    <property type="match status" value="1"/>
</dbReference>
<feature type="domain" description="Protein kinase" evidence="9">
    <location>
        <begin position="100"/>
        <end position="396"/>
    </location>
</feature>
<feature type="compositionally biased region" description="Polar residues" evidence="8">
    <location>
        <begin position="1"/>
        <end position="10"/>
    </location>
</feature>
<evidence type="ECO:0000313" key="10">
    <source>
        <dbReference type="EMBL" id="TWT51307.1"/>
    </source>
</evidence>
<protein>
    <recommendedName>
        <fullName evidence="2">non-specific serine/threonine protein kinase</fullName>
        <ecNumber evidence="2">2.7.11.1</ecNumber>
    </recommendedName>
</protein>
<sequence>MAIPESSNFDETNRPGDTPSRSDREKRSPDDDSASKLRSRRRQGRSRKTIDQDVVHDATLGSDAAERPKPSQTESSQPPAESSTETSPCPAVNDSVPSRYESVGEVGRGGWGVVEKAVDRQLDREVAVKRFTDTYEVTEQERQRFLHEAKVTSQLQHPGIVPVHEMGDQKDAYYVMKLLDGVTLQEFIQQHHSDKLSRTKQTRFEFGEKLEPLLQRFVDVCNAVAYAHKRGVVHRDLKPSNVMIGEFGETVVLDWGLAHSLDATPGLATTPLPARRKNVHADSTPLIEPDGTVVGTPAYMSPEQASGEISAISQPSDIYSLGMILYAIVAGRHPYQGQPVEQILKQVQSSSYPSLRSLQPLAPSALVSIVAKAMSRSPGDRYESAELLASDVRRFIAGDSVSVHQESFIEKSVRWCRHHQGIAAAVAGCASVLLVGAIVFGIVIKQSHRAEQIARIEAEQSHREAILSLGEAREATDAWLIELSGSLQFYPGMEKLRGELLERAIHQFDRLETQNLASSQTQTADSASGTASSPNVDSSVTYREHTDQLAKLERAKGALRLGDLYRLTGKPNQARTHYQAAATILRKHDQDPAPPALNVTPVSLSDTGKIDNHTGSAIQDAYTLERVNAIIGLLLLAEDTETDLPSSQEITVARRWLRSVTEPIHRDTLQSETNRSALDSYSARLISAFVRMEMALQNAKPHAHDRVDAMGNGSSFEDAVTLARWLADRTQSPRDRRLSETIQTQNCRQLADTGQHHDAWQRWSVLIDDVQRWSDSDPDRIDLLQSLGHALLQRGNCQVQLGNHENATADFDRSIRMIEKAWRLTDDDGFYRINLATAENNLGQLLATGKNRNPAMATKLLRQSLKTYEALLREGVTADRLRRYAQTHHALAVLSSPSNSAVDVVTEQAVEHAQKSASAFEILSDYVSLSVDDTLGWMHCQVTIASHHAQHGRMKPVASMLEHLRQREQQLGQTALNAVQSQTLRRVTDAIEVFEESIGATDLISTTDTDEPTDIETDLVD</sequence>
<dbReference type="InterPro" id="IPR017441">
    <property type="entry name" value="Protein_kinase_ATP_BS"/>
</dbReference>
<feature type="binding site" evidence="7">
    <location>
        <position position="129"/>
    </location>
    <ligand>
        <name>ATP</name>
        <dbReference type="ChEBI" id="CHEBI:30616"/>
    </ligand>
</feature>
<dbReference type="InterPro" id="IPR011009">
    <property type="entry name" value="Kinase-like_dom_sf"/>
</dbReference>
<dbReference type="Gene3D" id="3.30.200.20">
    <property type="entry name" value="Phosphorylase Kinase, domain 1"/>
    <property type="match status" value="1"/>
</dbReference>
<name>A0A5C5WL04_9BACT</name>
<dbReference type="Gene3D" id="1.10.510.10">
    <property type="entry name" value="Transferase(Phosphotransferase) domain 1"/>
    <property type="match status" value="1"/>
</dbReference>
<dbReference type="InterPro" id="IPR011990">
    <property type="entry name" value="TPR-like_helical_dom_sf"/>
</dbReference>
<feature type="region of interest" description="Disordered" evidence="8">
    <location>
        <begin position="1"/>
        <end position="104"/>
    </location>
</feature>
<dbReference type="Pfam" id="PF00069">
    <property type="entry name" value="Pkinase"/>
    <property type="match status" value="1"/>
</dbReference>
<dbReference type="InterPro" id="IPR008271">
    <property type="entry name" value="Ser/Thr_kinase_AS"/>
</dbReference>
<dbReference type="InterPro" id="IPR050660">
    <property type="entry name" value="NEK_Ser/Thr_kinase"/>
</dbReference>
<feature type="region of interest" description="Disordered" evidence="8">
    <location>
        <begin position="516"/>
        <end position="545"/>
    </location>
</feature>
<dbReference type="GO" id="GO:0004674">
    <property type="term" value="F:protein serine/threonine kinase activity"/>
    <property type="evidence" value="ECO:0007669"/>
    <property type="project" value="UniProtKB-EC"/>
</dbReference>
<comment type="caution">
    <text evidence="10">The sequence shown here is derived from an EMBL/GenBank/DDBJ whole genome shotgun (WGS) entry which is preliminary data.</text>
</comment>
<evidence type="ECO:0000256" key="7">
    <source>
        <dbReference type="PROSITE-ProRule" id="PRU10141"/>
    </source>
</evidence>
<evidence type="ECO:0000313" key="11">
    <source>
        <dbReference type="Proteomes" id="UP000316598"/>
    </source>
</evidence>
<dbReference type="PANTHER" id="PTHR43671">
    <property type="entry name" value="SERINE/THREONINE-PROTEIN KINASE NEK"/>
    <property type="match status" value="1"/>
</dbReference>
<dbReference type="SMART" id="SM00028">
    <property type="entry name" value="TPR"/>
    <property type="match status" value="2"/>
</dbReference>
<evidence type="ECO:0000259" key="9">
    <source>
        <dbReference type="PROSITE" id="PS50011"/>
    </source>
</evidence>
<dbReference type="EMBL" id="SJPI01000002">
    <property type="protein sequence ID" value="TWT51307.1"/>
    <property type="molecule type" value="Genomic_DNA"/>
</dbReference>
<feature type="compositionally biased region" description="Low complexity" evidence="8">
    <location>
        <begin position="517"/>
        <end position="533"/>
    </location>
</feature>
<organism evidence="10 11">
    <name type="scientific">Rubripirellula amarantea</name>
    <dbReference type="NCBI Taxonomy" id="2527999"/>
    <lineage>
        <taxon>Bacteria</taxon>
        <taxon>Pseudomonadati</taxon>
        <taxon>Planctomycetota</taxon>
        <taxon>Planctomycetia</taxon>
        <taxon>Pirellulales</taxon>
        <taxon>Pirellulaceae</taxon>
        <taxon>Rubripirellula</taxon>
    </lineage>
</organism>
<feature type="compositionally biased region" description="Basic and acidic residues" evidence="8">
    <location>
        <begin position="20"/>
        <end position="35"/>
    </location>
</feature>
<evidence type="ECO:0000256" key="8">
    <source>
        <dbReference type="SAM" id="MobiDB-lite"/>
    </source>
</evidence>
<dbReference type="InterPro" id="IPR000719">
    <property type="entry name" value="Prot_kinase_dom"/>
</dbReference>
<dbReference type="PANTHER" id="PTHR43671:SF13">
    <property type="entry name" value="SERINE_THREONINE-PROTEIN KINASE NEK2"/>
    <property type="match status" value="1"/>
</dbReference>
<gene>
    <name evidence="10" type="primary">pknD_7</name>
    <name evidence="10" type="ORF">Pla22_40840</name>
</gene>
<dbReference type="GO" id="GO:0005524">
    <property type="term" value="F:ATP binding"/>
    <property type="evidence" value="ECO:0007669"/>
    <property type="project" value="UniProtKB-UniRule"/>
</dbReference>
<keyword evidence="11" id="KW-1185">Reference proteome</keyword>
<dbReference type="AlphaFoldDB" id="A0A5C5WL04"/>
<dbReference type="PROSITE" id="PS00107">
    <property type="entry name" value="PROTEIN_KINASE_ATP"/>
    <property type="match status" value="1"/>
</dbReference>
<evidence type="ECO:0000256" key="1">
    <source>
        <dbReference type="ARBA" id="ARBA00010886"/>
    </source>
</evidence>
<dbReference type="Proteomes" id="UP000316598">
    <property type="component" value="Unassembled WGS sequence"/>
</dbReference>
<feature type="compositionally biased region" description="Polar residues" evidence="8">
    <location>
        <begin position="70"/>
        <end position="87"/>
    </location>
</feature>
<feature type="compositionally biased region" description="Basic residues" evidence="8">
    <location>
        <begin position="37"/>
        <end position="47"/>
    </location>
</feature>
<dbReference type="PROSITE" id="PS50011">
    <property type="entry name" value="PROTEIN_KINASE_DOM"/>
    <property type="match status" value="1"/>
</dbReference>
<keyword evidence="5 10" id="KW-0418">Kinase</keyword>
<reference evidence="10 11" key="1">
    <citation type="submission" date="2019-02" db="EMBL/GenBank/DDBJ databases">
        <title>Deep-cultivation of Planctomycetes and their phenomic and genomic characterization uncovers novel biology.</title>
        <authorList>
            <person name="Wiegand S."/>
            <person name="Jogler M."/>
            <person name="Boedeker C."/>
            <person name="Pinto D."/>
            <person name="Vollmers J."/>
            <person name="Rivas-Marin E."/>
            <person name="Kohn T."/>
            <person name="Peeters S.H."/>
            <person name="Heuer A."/>
            <person name="Rast P."/>
            <person name="Oberbeckmann S."/>
            <person name="Bunk B."/>
            <person name="Jeske O."/>
            <person name="Meyerdierks A."/>
            <person name="Storesund J.E."/>
            <person name="Kallscheuer N."/>
            <person name="Luecker S."/>
            <person name="Lage O.M."/>
            <person name="Pohl T."/>
            <person name="Merkel B.J."/>
            <person name="Hornburger P."/>
            <person name="Mueller R.-W."/>
            <person name="Bruemmer F."/>
            <person name="Labrenz M."/>
            <person name="Spormann A.M."/>
            <person name="Op Den Camp H."/>
            <person name="Overmann J."/>
            <person name="Amann R."/>
            <person name="Jetten M.S.M."/>
            <person name="Mascher T."/>
            <person name="Medema M.H."/>
            <person name="Devos D.P."/>
            <person name="Kaster A.-K."/>
            <person name="Ovreas L."/>
            <person name="Rohde M."/>
            <person name="Galperin M.Y."/>
            <person name="Jogler C."/>
        </authorList>
    </citation>
    <scope>NUCLEOTIDE SEQUENCE [LARGE SCALE GENOMIC DNA]</scope>
    <source>
        <strain evidence="10 11">Pla22</strain>
    </source>
</reference>
<dbReference type="EC" id="2.7.11.1" evidence="2"/>
<dbReference type="SMART" id="SM00220">
    <property type="entry name" value="S_TKc"/>
    <property type="match status" value="1"/>
</dbReference>
<evidence type="ECO:0000256" key="5">
    <source>
        <dbReference type="ARBA" id="ARBA00022777"/>
    </source>
</evidence>
<dbReference type="Gene3D" id="1.25.40.10">
    <property type="entry name" value="Tetratricopeptide repeat domain"/>
    <property type="match status" value="1"/>
</dbReference>
<dbReference type="RefSeq" id="WP_165440753.1">
    <property type="nucleotide sequence ID" value="NZ_SJPI01000002.1"/>
</dbReference>
<dbReference type="SUPFAM" id="SSF56112">
    <property type="entry name" value="Protein kinase-like (PK-like)"/>
    <property type="match status" value="1"/>
</dbReference>
<accession>A0A5C5WL04</accession>
<keyword evidence="6 7" id="KW-0067">ATP-binding</keyword>
<comment type="similarity">
    <text evidence="1">Belongs to the protein kinase superfamily. NEK Ser/Thr protein kinase family. NIMA subfamily.</text>
</comment>
<keyword evidence="3 10" id="KW-0808">Transferase</keyword>
<dbReference type="InterPro" id="IPR019734">
    <property type="entry name" value="TPR_rpt"/>
</dbReference>
<evidence type="ECO:0000256" key="3">
    <source>
        <dbReference type="ARBA" id="ARBA00022679"/>
    </source>
</evidence>
<evidence type="ECO:0000256" key="2">
    <source>
        <dbReference type="ARBA" id="ARBA00012513"/>
    </source>
</evidence>
<keyword evidence="4 7" id="KW-0547">Nucleotide-binding</keyword>
<evidence type="ECO:0000256" key="6">
    <source>
        <dbReference type="ARBA" id="ARBA00022840"/>
    </source>
</evidence>
<dbReference type="PROSITE" id="PS00108">
    <property type="entry name" value="PROTEIN_KINASE_ST"/>
    <property type="match status" value="1"/>
</dbReference>
<proteinExistence type="inferred from homology"/>
<dbReference type="CDD" id="cd14014">
    <property type="entry name" value="STKc_PknB_like"/>
    <property type="match status" value="1"/>
</dbReference>
<evidence type="ECO:0000256" key="4">
    <source>
        <dbReference type="ARBA" id="ARBA00022741"/>
    </source>
</evidence>